<gene>
    <name evidence="1" type="ORF">EWH70_35130</name>
</gene>
<dbReference type="Proteomes" id="UP000292003">
    <property type="component" value="Unassembled WGS sequence"/>
</dbReference>
<sequence length="273" mass="29310">MATGFGGSMLDLSASTEPDLLLAAKVLARVDEVARAAGVDYLVVGATARTMLSIGLVGGPPDRATRDIDIAAAMGTWEDFDRFVSRLERRGKSVHSFLVEGVEVDVLPYGGVEEEDRTILWPDDHRMNVRGLSEAVASAELVRLPGGLVIKVPTVPALALLKLLAWWDRRARTTRDAIDLGTMIGWYSSGPYLDRLYGEEIDILERHGYDPALAGAWLLGSHMPGLLDPAGVAVLLDMVGNTDVLARLVGDVRLPRGAALVPALAEGIREAHV</sequence>
<evidence type="ECO:0000313" key="1">
    <source>
        <dbReference type="EMBL" id="RZQ59305.1"/>
    </source>
</evidence>
<dbReference type="InterPro" id="IPR014942">
    <property type="entry name" value="AbiEii"/>
</dbReference>
<dbReference type="SUPFAM" id="SSF81301">
    <property type="entry name" value="Nucleotidyltransferase"/>
    <property type="match status" value="1"/>
</dbReference>
<comment type="caution">
    <text evidence="1">The sequence shown here is derived from an EMBL/GenBank/DDBJ whole genome shotgun (WGS) entry which is preliminary data.</text>
</comment>
<organism evidence="1 2">
    <name type="scientific">Amycolatopsis suaedae</name>
    <dbReference type="NCBI Taxonomy" id="2510978"/>
    <lineage>
        <taxon>Bacteria</taxon>
        <taxon>Bacillati</taxon>
        <taxon>Actinomycetota</taxon>
        <taxon>Actinomycetes</taxon>
        <taxon>Pseudonocardiales</taxon>
        <taxon>Pseudonocardiaceae</taxon>
        <taxon>Amycolatopsis</taxon>
    </lineage>
</organism>
<evidence type="ECO:0000313" key="2">
    <source>
        <dbReference type="Proteomes" id="UP000292003"/>
    </source>
</evidence>
<proteinExistence type="predicted"/>
<protein>
    <recommendedName>
        <fullName evidence="3">Nucleotidyltransferase family protein</fullName>
    </recommendedName>
</protein>
<accession>A0A4V2EKU7</accession>
<evidence type="ECO:0008006" key="3">
    <source>
        <dbReference type="Google" id="ProtNLM"/>
    </source>
</evidence>
<dbReference type="Pfam" id="PF08843">
    <property type="entry name" value="AbiEii"/>
    <property type="match status" value="1"/>
</dbReference>
<dbReference type="EMBL" id="SFCC01000027">
    <property type="protein sequence ID" value="RZQ59305.1"/>
    <property type="molecule type" value="Genomic_DNA"/>
</dbReference>
<name>A0A4V2EKU7_9PSEU</name>
<reference evidence="1 2" key="1">
    <citation type="submission" date="2019-02" db="EMBL/GenBank/DDBJ databases">
        <title>Draft genome sequence of Amycolatopsis sp. 8-3EHSu isolated from roots of Suaeda maritima.</title>
        <authorList>
            <person name="Duangmal K."/>
            <person name="Chantavorakit T."/>
        </authorList>
    </citation>
    <scope>NUCLEOTIDE SEQUENCE [LARGE SCALE GENOMIC DNA]</scope>
    <source>
        <strain evidence="1 2">8-3EHSu</strain>
    </source>
</reference>
<dbReference type="InterPro" id="IPR043519">
    <property type="entry name" value="NT_sf"/>
</dbReference>
<keyword evidence="2" id="KW-1185">Reference proteome</keyword>
<dbReference type="OrthoDB" id="4829960at2"/>
<dbReference type="AlphaFoldDB" id="A0A4V2EKU7"/>